<dbReference type="EMBL" id="FRDI01000013">
    <property type="protein sequence ID" value="SHN70681.1"/>
    <property type="molecule type" value="Genomic_DNA"/>
</dbReference>
<dbReference type="GO" id="GO:0004356">
    <property type="term" value="F:glutamine synthetase activity"/>
    <property type="evidence" value="ECO:0007669"/>
    <property type="project" value="InterPro"/>
</dbReference>
<name>A0A1M7TIZ6_9BACT</name>
<dbReference type="InterPro" id="IPR052725">
    <property type="entry name" value="GS_Type-3"/>
</dbReference>
<protein>
    <submittedName>
        <fullName evidence="5">Glutamine synthetase</fullName>
    </submittedName>
</protein>
<comment type="similarity">
    <text evidence="1 2">Belongs to the glutamine synthetase family.</text>
</comment>
<dbReference type="PROSITE" id="PS00181">
    <property type="entry name" value="GLNA_ATP"/>
    <property type="match status" value="1"/>
</dbReference>
<dbReference type="Gene3D" id="3.30.590.10">
    <property type="entry name" value="Glutamine synthetase/guanido kinase, catalytic domain"/>
    <property type="match status" value="1"/>
</dbReference>
<dbReference type="SMART" id="SM01230">
    <property type="entry name" value="Gln-synt_C"/>
    <property type="match status" value="1"/>
</dbReference>
<evidence type="ECO:0000259" key="3">
    <source>
        <dbReference type="PROSITE" id="PS51986"/>
    </source>
</evidence>
<dbReference type="PANTHER" id="PTHR42974">
    <property type="entry name" value="GLUTAMINE SYNTHETASE"/>
    <property type="match status" value="1"/>
</dbReference>
<keyword evidence="6" id="KW-1185">Reference proteome</keyword>
<feature type="domain" description="GS catalytic" evidence="4">
    <location>
        <begin position="188"/>
        <end position="622"/>
    </location>
</feature>
<accession>A0A1M7TIZ6</accession>
<gene>
    <name evidence="5" type="ORF">SAMN02745728_02079</name>
</gene>
<dbReference type="InterPro" id="IPR040577">
    <property type="entry name" value="Gln-synt_C"/>
</dbReference>
<reference evidence="5 6" key="1">
    <citation type="submission" date="2016-12" db="EMBL/GenBank/DDBJ databases">
        <authorList>
            <person name="Song W.-J."/>
            <person name="Kurnit D.M."/>
        </authorList>
    </citation>
    <scope>NUCLEOTIDE SEQUENCE [LARGE SCALE GENOMIC DNA]</scope>
    <source>
        <strain evidence="5 6">DSM 11393</strain>
    </source>
</reference>
<dbReference type="InterPro" id="IPR008146">
    <property type="entry name" value="Gln_synth_cat_dom"/>
</dbReference>
<dbReference type="OrthoDB" id="9807095at2"/>
<evidence type="ECO:0000313" key="5">
    <source>
        <dbReference type="EMBL" id="SHN70681.1"/>
    </source>
</evidence>
<dbReference type="Gene3D" id="1.20.120.1560">
    <property type="match status" value="1"/>
</dbReference>
<dbReference type="SUPFAM" id="SSF55931">
    <property type="entry name" value="Glutamine synthetase/guanido kinase"/>
    <property type="match status" value="1"/>
</dbReference>
<dbReference type="GO" id="GO:0006542">
    <property type="term" value="P:glutamine biosynthetic process"/>
    <property type="evidence" value="ECO:0007669"/>
    <property type="project" value="InterPro"/>
</dbReference>
<feature type="domain" description="GS beta-grasp" evidence="3">
    <location>
        <begin position="90"/>
        <end position="183"/>
    </location>
</feature>
<sequence>MSDRSKGRRKAISQIAGTQPLSLDFDYLKKSVSEQFGSLVFDEKEMQKRLPQDIFLRLQKTMKEGSPLDLSLADIVANAMKEWAVSHGVTHYTHWFQPMTGSSAEKHDSFFDLNKQGKAVIEFSGRNLIKGESDASSFPSGGIRSTFEARGYTAWDARSPVFLKESCGSMTMCIPTAFYSYTGECLDRKTPLLRSLDVISKQSLRILRLFGNNTSTHVKSCLGAEQEYFLVDQQFYLQRPDLVNTGRTLFGAKPPKGQEMADHYYGPIRARILSFMRDIEHQLIRLGVPVKTRHNEAAPAQFELAPIFEEANIATDHNMLIMETLYGTARKHGFVCLLHEKPFRGVNGSGKHCNWSLSDSEGNNLLEPGKTPHENAQFLVFLCAAVRAVYKYSGLLRVGTATAGNDHRLGAHEAPPAILSVYLGSQLNQIVECIISKNEQSNTKGETIQVGVSSLPPLPRDATDRNRTSPFAFTGNKFEFRMVGSSQSTSPAVFLINTVVSESLDEIATILEAEVAKGVKLNEAVQTLLQQMFSEAKPIIFNGDNYSAAWLTEAAKRGLPNYKDTVSALEQFTSEKNIEVLSKYGVLSKREVESRSDVLLANYSTTIRIEAQLVSNIGRTLILPAALEYQKQLADNILSLQNCLGKDCCIAQKQILEKAIAHTNKLLENLDSLDKAILMIEDEVKISRNNPAKNVSALELAKLVRDNLIPLSEACRQEADALELLVDDFLWALPKYRELVWIL</sequence>
<organism evidence="5 6">
    <name type="scientific">Desulfovibrio litoralis DSM 11393</name>
    <dbReference type="NCBI Taxonomy" id="1121455"/>
    <lineage>
        <taxon>Bacteria</taxon>
        <taxon>Pseudomonadati</taxon>
        <taxon>Thermodesulfobacteriota</taxon>
        <taxon>Desulfovibrionia</taxon>
        <taxon>Desulfovibrionales</taxon>
        <taxon>Desulfovibrionaceae</taxon>
        <taxon>Desulfovibrio</taxon>
    </lineage>
</organism>
<dbReference type="Proteomes" id="UP000186469">
    <property type="component" value="Unassembled WGS sequence"/>
</dbReference>
<dbReference type="PROSITE" id="PS51986">
    <property type="entry name" value="GS_BETA_GRASP"/>
    <property type="match status" value="1"/>
</dbReference>
<evidence type="ECO:0000256" key="2">
    <source>
        <dbReference type="RuleBase" id="RU000384"/>
    </source>
</evidence>
<evidence type="ECO:0000313" key="6">
    <source>
        <dbReference type="Proteomes" id="UP000186469"/>
    </source>
</evidence>
<evidence type="ECO:0000256" key="1">
    <source>
        <dbReference type="PROSITE-ProRule" id="PRU01330"/>
    </source>
</evidence>
<dbReference type="InterPro" id="IPR008147">
    <property type="entry name" value="Gln_synt_N"/>
</dbReference>
<dbReference type="InterPro" id="IPR014746">
    <property type="entry name" value="Gln_synth/guanido_kin_cat_dom"/>
</dbReference>
<dbReference type="STRING" id="1121455.SAMN02745728_02079"/>
<dbReference type="Pfam" id="PF18318">
    <property type="entry name" value="Gln-synt_C-ter"/>
    <property type="match status" value="1"/>
</dbReference>
<evidence type="ECO:0000259" key="4">
    <source>
        <dbReference type="PROSITE" id="PS51987"/>
    </source>
</evidence>
<dbReference type="PANTHER" id="PTHR42974:SF1">
    <property type="entry name" value="TYPE-3 GLUTAMINE SYNTHETASE"/>
    <property type="match status" value="1"/>
</dbReference>
<dbReference type="InterPro" id="IPR022147">
    <property type="entry name" value="GSIII_N"/>
</dbReference>
<dbReference type="Pfam" id="PF00120">
    <property type="entry name" value="Gln-synt_C"/>
    <property type="match status" value="1"/>
</dbReference>
<dbReference type="PROSITE" id="PS51987">
    <property type="entry name" value="GS_CATALYTIC"/>
    <property type="match status" value="1"/>
</dbReference>
<dbReference type="AlphaFoldDB" id="A0A1M7TIZ6"/>
<dbReference type="InterPro" id="IPR027303">
    <property type="entry name" value="Gln_synth_gly_rich_site"/>
</dbReference>
<dbReference type="RefSeq" id="WP_072697756.1">
    <property type="nucleotide sequence ID" value="NZ_FRDI01000013.1"/>
</dbReference>
<dbReference type="Pfam" id="PF12437">
    <property type="entry name" value="GSIII_N"/>
    <property type="match status" value="1"/>
</dbReference>
<proteinExistence type="inferred from homology"/>